<dbReference type="GO" id="GO:0046872">
    <property type="term" value="F:metal ion binding"/>
    <property type="evidence" value="ECO:0007669"/>
    <property type="project" value="UniProtKB-KW"/>
</dbReference>
<evidence type="ECO:0000256" key="4">
    <source>
        <dbReference type="ARBA" id="ARBA00022741"/>
    </source>
</evidence>
<keyword evidence="4" id="KW-0547">Nucleotide-binding</keyword>
<dbReference type="GO" id="GO:0005524">
    <property type="term" value="F:ATP binding"/>
    <property type="evidence" value="ECO:0007669"/>
    <property type="project" value="UniProtKB-KW"/>
</dbReference>
<dbReference type="EC" id="6.3.2.17" evidence="7"/>
<dbReference type="GO" id="GO:0046654">
    <property type="term" value="P:tetrahydrofolate biosynthetic process"/>
    <property type="evidence" value="ECO:0007669"/>
    <property type="project" value="UniProtKB-UniPathway"/>
</dbReference>
<keyword evidence="3" id="KW-0479">Metal-binding</keyword>
<organism evidence="7 8">
    <name type="scientific">Helicobacter bizzozeronii (strain CIII-1)</name>
    <dbReference type="NCBI Taxonomy" id="1002804"/>
    <lineage>
        <taxon>Bacteria</taxon>
        <taxon>Pseudomonadati</taxon>
        <taxon>Campylobacterota</taxon>
        <taxon>Epsilonproteobacteria</taxon>
        <taxon>Campylobacterales</taxon>
        <taxon>Helicobacteraceae</taxon>
        <taxon>Helicobacter</taxon>
    </lineage>
</organism>
<dbReference type="UniPathway" id="UPA00077">
    <property type="reaction ID" value="UER00157"/>
</dbReference>
<dbReference type="KEGG" id="hbi:HBZC1_04690"/>
<protein>
    <submittedName>
        <fullName evidence="7">Dihydrofolate synthase</fullName>
        <ecNumber evidence="7">6.3.2.12</ecNumber>
        <ecNumber evidence="7">6.3.2.17</ecNumber>
    </submittedName>
</protein>
<reference evidence="7 8" key="1">
    <citation type="journal article" date="2011" name="J. Bacteriol.">
        <title>Genome sequence of Helicobacter bizzozeronii strain CIII-1, an isolate from human gastric mucosa.</title>
        <authorList>
            <person name="Schott T."/>
            <person name="Rossi M."/>
            <person name="Hanninen M.L."/>
        </authorList>
    </citation>
    <scope>NUCLEOTIDE SEQUENCE [LARGE SCALE GENOMIC DNA]</scope>
    <source>
        <strain evidence="7 8">CIII-1</strain>
    </source>
</reference>
<dbReference type="InterPro" id="IPR036615">
    <property type="entry name" value="Mur_ligase_C_dom_sf"/>
</dbReference>
<dbReference type="PANTHER" id="PTHR11136">
    <property type="entry name" value="FOLYLPOLYGLUTAMATE SYNTHASE-RELATED"/>
    <property type="match status" value="1"/>
</dbReference>
<keyword evidence="2 7" id="KW-0436">Ligase</keyword>
<evidence type="ECO:0000256" key="2">
    <source>
        <dbReference type="ARBA" id="ARBA00022598"/>
    </source>
</evidence>
<dbReference type="InterPro" id="IPR036565">
    <property type="entry name" value="Mur-like_cat_sf"/>
</dbReference>
<dbReference type="eggNOG" id="COG0285">
    <property type="taxonomic scope" value="Bacteria"/>
</dbReference>
<gene>
    <name evidence="7" type="ordered locus">HBZC1_04690</name>
</gene>
<dbReference type="RefSeq" id="WP_013889940.1">
    <property type="nucleotide sequence ID" value="NC_015674.1"/>
</dbReference>
<dbReference type="STRING" id="1002804.HBZC1_04690"/>
<evidence type="ECO:0000313" key="7">
    <source>
        <dbReference type="EMBL" id="CCB79455.1"/>
    </source>
</evidence>
<dbReference type="InterPro" id="IPR001645">
    <property type="entry name" value="Folylpolyglutamate_synth"/>
</dbReference>
<sequence length="387" mass="43101">MTLNEFLNTRAHELARFDPMRFGRIYTQFSAHFKDCVPKIQIIGTNGKGSTGRFLTLGLEQAGFKVLHFSSPHLRDFAERFYKQGALITACELENAHQFLQSLPLEPEISYFEYATLLAVILARDCDFLVLEAGLGGEFDSTTHLDKRCALIFTPISIDHTDRLGTTLQAIATTKLKAMQSLEPHTPIICAPQEDLVLQLAKEMASQAHLPLSLVPPPSKPVWHYAHKHHYPPFLAQNLQSALSALEVLGIAYSLDSFPPLDLGGRFERIAPNLIADTAHNASGAQVLAQALQGAKANLIYNSYARKDVRGVLACLKPLINHVFIFPIDDPQIITQEGLECILKDLKLTFSIFSWEAFRPKPHTLWVVTGSFSVVGGFIQAYRRMHA</sequence>
<proteinExistence type="inferred from homology"/>
<comment type="similarity">
    <text evidence="1">Belongs to the folylpolyglutamate synthase family.</text>
</comment>
<dbReference type="HOGENOM" id="CLU_015869_1_1_7"/>
<name>F8KRR8_HELBC</name>
<dbReference type="NCBIfam" id="TIGR01499">
    <property type="entry name" value="folC"/>
    <property type="match status" value="1"/>
</dbReference>
<dbReference type="EC" id="6.3.2.12" evidence="7"/>
<dbReference type="PANTHER" id="PTHR11136:SF0">
    <property type="entry name" value="DIHYDROFOLATE SYNTHETASE-RELATED"/>
    <property type="match status" value="1"/>
</dbReference>
<evidence type="ECO:0000313" key="8">
    <source>
        <dbReference type="Proteomes" id="UP000008387"/>
    </source>
</evidence>
<dbReference type="Gene3D" id="3.90.190.20">
    <property type="entry name" value="Mur ligase, C-terminal domain"/>
    <property type="match status" value="1"/>
</dbReference>
<keyword evidence="8" id="KW-1185">Reference proteome</keyword>
<keyword evidence="5" id="KW-0067">ATP-binding</keyword>
<dbReference type="SUPFAM" id="SSF53623">
    <property type="entry name" value="MurD-like peptide ligases, catalytic domain"/>
    <property type="match status" value="1"/>
</dbReference>
<dbReference type="SUPFAM" id="SSF53244">
    <property type="entry name" value="MurD-like peptide ligases, peptide-binding domain"/>
    <property type="match status" value="1"/>
</dbReference>
<dbReference type="GO" id="GO:0005737">
    <property type="term" value="C:cytoplasm"/>
    <property type="evidence" value="ECO:0007669"/>
    <property type="project" value="TreeGrafter"/>
</dbReference>
<evidence type="ECO:0000256" key="1">
    <source>
        <dbReference type="ARBA" id="ARBA00008276"/>
    </source>
</evidence>
<dbReference type="EMBL" id="FR871757">
    <property type="protein sequence ID" value="CCB79455.1"/>
    <property type="molecule type" value="Genomic_DNA"/>
</dbReference>
<dbReference type="AlphaFoldDB" id="F8KRR8"/>
<dbReference type="Proteomes" id="UP000008387">
    <property type="component" value="Chromosome"/>
</dbReference>
<accession>F8KRR8</accession>
<dbReference type="Gene3D" id="3.40.1190.10">
    <property type="entry name" value="Mur-like, catalytic domain"/>
    <property type="match status" value="1"/>
</dbReference>
<evidence type="ECO:0000256" key="5">
    <source>
        <dbReference type="ARBA" id="ARBA00022840"/>
    </source>
</evidence>
<evidence type="ECO:0000256" key="6">
    <source>
        <dbReference type="ARBA" id="ARBA00022842"/>
    </source>
</evidence>
<dbReference type="GO" id="GO:0008841">
    <property type="term" value="F:dihydrofolate synthase activity"/>
    <property type="evidence" value="ECO:0007669"/>
    <property type="project" value="UniProtKB-EC"/>
</dbReference>
<evidence type="ECO:0000256" key="3">
    <source>
        <dbReference type="ARBA" id="ARBA00022723"/>
    </source>
</evidence>
<dbReference type="GO" id="GO:0004326">
    <property type="term" value="F:tetrahydrofolylpolyglutamate synthase activity"/>
    <property type="evidence" value="ECO:0007669"/>
    <property type="project" value="UniProtKB-EC"/>
</dbReference>
<keyword evidence="6" id="KW-0460">Magnesium</keyword>